<feature type="region of interest" description="Disordered" evidence="1">
    <location>
        <begin position="324"/>
        <end position="354"/>
    </location>
</feature>
<dbReference type="AlphaFoldDB" id="A0A9W6Z789"/>
<feature type="compositionally biased region" description="Acidic residues" evidence="1">
    <location>
        <begin position="335"/>
        <end position="346"/>
    </location>
</feature>
<accession>A0A9W6Z789</accession>
<protein>
    <submittedName>
        <fullName evidence="2">Uncharacterized protein</fullName>
    </submittedName>
</protein>
<comment type="caution">
    <text evidence="2">The sequence shown here is derived from an EMBL/GenBank/DDBJ whole genome shotgun (WGS) entry which is preliminary data.</text>
</comment>
<gene>
    <name evidence="2" type="ORF">TrRE_jg5621</name>
</gene>
<evidence type="ECO:0000313" key="2">
    <source>
        <dbReference type="EMBL" id="GMH47056.1"/>
    </source>
</evidence>
<name>A0A9W6Z789_9STRA</name>
<dbReference type="GO" id="GO:0006890">
    <property type="term" value="P:retrograde vesicle-mediated transport, Golgi to endoplasmic reticulum"/>
    <property type="evidence" value="ECO:0007669"/>
    <property type="project" value="InterPro"/>
</dbReference>
<sequence>MSMEMTMDMTVDMTVDMSMEMTRDEITRDMSREMTMEMTKKRIKLLLNNLKSNLKTNMKTVKQDDSDRAVTQLSDQFDADGSLSDKADIDKADIDKADKDKADIDKHNNANINNTNINNTNINRAISRATSLAAEARYLALLDKFYKIKTKVETQALSLDPQTSPQLGGLRRLVDLLRECEGMGFPTESNDKDDNHKHEHDQDYDYDHDHDHDHNQHDENSDSTTTNPSNPIKSYFSALYSTLLHASRNSCTTTLKSLDYPHSPASLPQVISLLSSPSSPFHFLASLQSSHPSDAVSKRPERIAVAEVMASTLVRRLEFHFGGDPDDSAAGAGSDLDDQSGSDSEDAPPATAAAMRTNRVDRPEWFYNHLKAVLEPQMSFLDTHLQPVIDVYFNPPSSPPRPHLIDYKPYYLSPILHFARSRIVLQLPLVLPSSSLLLRHVDHAFAFESWLDSHHVLSSVHRQHGWRGWRRVLETYGDGGARLKRWVRMERDLGLGRVEEAMGGGPWEDVVDKRKVLEGCGGGEIDVAVPTRAACVLGEIVGGVKGRMGRMNGGEAREKMVKHCLEPICMRNAFDKIIEEDERNARIGVAKREEDVRNLLKVQDDMCSQMVEIVSHDLVAPVAFYRTVVESISSHADDGARAVLLRRLSSDLHKLFTTRILDAPEIQRVGRRQFCADLGFVLGLFETSPSPSEPTLILEELRKILLMEQGQIENVRDAVMALIEDDDGTATEVEANECYSILEAVGLKFGVLNLVTVRSVMMKMK</sequence>
<dbReference type="EMBL" id="BRXZ01001824">
    <property type="protein sequence ID" value="GMH47056.1"/>
    <property type="molecule type" value="Genomic_DNA"/>
</dbReference>
<reference evidence="2" key="1">
    <citation type="submission" date="2022-07" db="EMBL/GenBank/DDBJ databases">
        <title>Genome analysis of Parmales, a sister group of diatoms, reveals the evolutionary specialization of diatoms from phago-mixotrophs to photoautotrophs.</title>
        <authorList>
            <person name="Ban H."/>
            <person name="Sato S."/>
            <person name="Yoshikawa S."/>
            <person name="Kazumasa Y."/>
            <person name="Nakamura Y."/>
            <person name="Ichinomiya M."/>
            <person name="Saitoh K."/>
            <person name="Sato N."/>
            <person name="Blanc-Mathieu R."/>
            <person name="Endo H."/>
            <person name="Kuwata A."/>
            <person name="Ogata H."/>
        </authorList>
    </citation>
    <scope>NUCLEOTIDE SEQUENCE</scope>
</reference>
<dbReference type="OrthoDB" id="2189254at2759"/>
<proteinExistence type="predicted"/>
<feature type="region of interest" description="Disordered" evidence="1">
    <location>
        <begin position="184"/>
        <end position="230"/>
    </location>
</feature>
<dbReference type="Proteomes" id="UP001165082">
    <property type="component" value="Unassembled WGS sequence"/>
</dbReference>
<organism evidence="2 3">
    <name type="scientific">Triparma retinervis</name>
    <dbReference type="NCBI Taxonomy" id="2557542"/>
    <lineage>
        <taxon>Eukaryota</taxon>
        <taxon>Sar</taxon>
        <taxon>Stramenopiles</taxon>
        <taxon>Ochrophyta</taxon>
        <taxon>Bolidophyceae</taxon>
        <taxon>Parmales</taxon>
        <taxon>Triparmaceae</taxon>
        <taxon>Triparma</taxon>
    </lineage>
</organism>
<keyword evidence="3" id="KW-1185">Reference proteome</keyword>
<dbReference type="GO" id="GO:0070939">
    <property type="term" value="C:Dsl1/NZR complex"/>
    <property type="evidence" value="ECO:0007669"/>
    <property type="project" value="InterPro"/>
</dbReference>
<dbReference type="GO" id="GO:0006888">
    <property type="term" value="P:endoplasmic reticulum to Golgi vesicle-mediated transport"/>
    <property type="evidence" value="ECO:0007669"/>
    <property type="project" value="InterPro"/>
</dbReference>
<evidence type="ECO:0000313" key="3">
    <source>
        <dbReference type="Proteomes" id="UP001165082"/>
    </source>
</evidence>
<dbReference type="InterPro" id="IPR007528">
    <property type="entry name" value="RINT1_Tip20"/>
</dbReference>
<feature type="compositionally biased region" description="Basic and acidic residues" evidence="1">
    <location>
        <begin position="189"/>
        <end position="220"/>
    </location>
</feature>
<dbReference type="PANTHER" id="PTHR13520">
    <property type="entry name" value="RAD50-INTERACTING PROTEIN 1 RINT-1"/>
    <property type="match status" value="1"/>
</dbReference>
<dbReference type="GO" id="GO:0060628">
    <property type="term" value="P:regulation of ER to Golgi vesicle-mediated transport"/>
    <property type="evidence" value="ECO:0007669"/>
    <property type="project" value="TreeGrafter"/>
</dbReference>
<dbReference type="Pfam" id="PF04437">
    <property type="entry name" value="RINT1_TIP1"/>
    <property type="match status" value="1"/>
</dbReference>
<dbReference type="PANTHER" id="PTHR13520:SF0">
    <property type="entry name" value="RAD50-INTERACTING PROTEIN 1"/>
    <property type="match status" value="1"/>
</dbReference>
<evidence type="ECO:0000256" key="1">
    <source>
        <dbReference type="SAM" id="MobiDB-lite"/>
    </source>
</evidence>